<dbReference type="InterPro" id="IPR001650">
    <property type="entry name" value="Helicase_C-like"/>
</dbReference>
<dbReference type="SMART" id="SM00487">
    <property type="entry name" value="DEXDc"/>
    <property type="match status" value="1"/>
</dbReference>
<dbReference type="SUPFAM" id="SSF52540">
    <property type="entry name" value="P-loop containing nucleoside triphosphate hydrolases"/>
    <property type="match status" value="2"/>
</dbReference>
<dbReference type="PANTHER" id="PTHR10799">
    <property type="entry name" value="SNF2/RAD54 HELICASE FAMILY"/>
    <property type="match status" value="1"/>
</dbReference>
<evidence type="ECO:0000259" key="2">
    <source>
        <dbReference type="PROSITE" id="PS51192"/>
    </source>
</evidence>
<reference evidence="5" key="1">
    <citation type="journal article" date="2019" name="Int. J. Syst. Evol. Microbiol.">
        <title>The Global Catalogue of Microorganisms (GCM) 10K type strain sequencing project: providing services to taxonomists for standard genome sequencing and annotation.</title>
        <authorList>
            <consortium name="The Broad Institute Genomics Platform"/>
            <consortium name="The Broad Institute Genome Sequencing Center for Infectious Disease"/>
            <person name="Wu L."/>
            <person name="Ma J."/>
        </authorList>
    </citation>
    <scope>NUCLEOTIDE SEQUENCE [LARGE SCALE GENOMIC DNA]</scope>
    <source>
        <strain evidence="5">CGMCC 1.15111</strain>
    </source>
</reference>
<evidence type="ECO:0000313" key="5">
    <source>
        <dbReference type="Proteomes" id="UP000658258"/>
    </source>
</evidence>
<name>A0ABQ3I156_9BACT</name>
<dbReference type="InterPro" id="IPR000330">
    <property type="entry name" value="SNF2_N"/>
</dbReference>
<feature type="domain" description="Helicase ATP-binding" evidence="2">
    <location>
        <begin position="532"/>
        <end position="691"/>
    </location>
</feature>
<dbReference type="Proteomes" id="UP000658258">
    <property type="component" value="Unassembled WGS sequence"/>
</dbReference>
<evidence type="ECO:0000313" key="4">
    <source>
        <dbReference type="EMBL" id="GHE54639.1"/>
    </source>
</evidence>
<dbReference type="InterPro" id="IPR049730">
    <property type="entry name" value="SNF2/RAD54-like_C"/>
</dbReference>
<dbReference type="CDD" id="cd18793">
    <property type="entry name" value="SF2_C_SNF"/>
    <property type="match status" value="1"/>
</dbReference>
<dbReference type="InterPro" id="IPR014001">
    <property type="entry name" value="Helicase_ATP-bd"/>
</dbReference>
<dbReference type="SMART" id="SM00490">
    <property type="entry name" value="HELICc"/>
    <property type="match status" value="1"/>
</dbReference>
<dbReference type="Pfam" id="PF00271">
    <property type="entry name" value="Helicase_C"/>
    <property type="match status" value="1"/>
</dbReference>
<dbReference type="Pfam" id="PF00176">
    <property type="entry name" value="SNF2-rel_dom"/>
    <property type="match status" value="1"/>
</dbReference>
<dbReference type="CDD" id="cd18012">
    <property type="entry name" value="DEXQc_arch_SWI2_SNF2"/>
    <property type="match status" value="1"/>
</dbReference>
<gene>
    <name evidence="4" type="ORF">GCM10011340_06630</name>
</gene>
<organism evidence="4 5">
    <name type="scientific">Roseivirga thermotolerans</name>
    <dbReference type="NCBI Taxonomy" id="1758176"/>
    <lineage>
        <taxon>Bacteria</taxon>
        <taxon>Pseudomonadati</taxon>
        <taxon>Bacteroidota</taxon>
        <taxon>Cytophagia</taxon>
        <taxon>Cytophagales</taxon>
        <taxon>Roseivirgaceae</taxon>
        <taxon>Roseivirga</taxon>
    </lineage>
</organism>
<evidence type="ECO:0008006" key="6">
    <source>
        <dbReference type="Google" id="ProtNLM"/>
    </source>
</evidence>
<dbReference type="RefSeq" id="WP_189628763.1">
    <property type="nucleotide sequence ID" value="NZ_BNAG01000001.1"/>
</dbReference>
<keyword evidence="5" id="KW-1185">Reference proteome</keyword>
<feature type="domain" description="Helicase C-terminal" evidence="3">
    <location>
        <begin position="813"/>
        <end position="969"/>
    </location>
</feature>
<dbReference type="PROSITE" id="PS51192">
    <property type="entry name" value="HELICASE_ATP_BIND_1"/>
    <property type="match status" value="1"/>
</dbReference>
<accession>A0ABQ3I156</accession>
<dbReference type="InterPro" id="IPR038718">
    <property type="entry name" value="SNF2-like_sf"/>
</dbReference>
<dbReference type="PROSITE" id="PS51194">
    <property type="entry name" value="HELICASE_CTER"/>
    <property type="match status" value="1"/>
</dbReference>
<dbReference type="InterPro" id="IPR027417">
    <property type="entry name" value="P-loop_NTPase"/>
</dbReference>
<proteinExistence type="predicted"/>
<protein>
    <recommendedName>
        <fullName evidence="6">Helicase SNF2</fullName>
    </recommendedName>
</protein>
<comment type="caution">
    <text evidence="4">The sequence shown here is derived from an EMBL/GenBank/DDBJ whole genome shotgun (WGS) entry which is preliminary data.</text>
</comment>
<sequence length="978" mass="113470">MKVSTAQPFQLIYSLYQHEYLGYLFESFVIQLDDKGRLTLQHQNISSKNAPEFASGLDENDYKLIKLMDEIQQEAVVLKFYKKKTKPEDFFLKVYDKERGDKVLQETIEQYLEIRRAKILELLGGKMIFEMGRDGEPAWKQIHWIEEKASVLFHFRRNEDNTHYFPTIKLYGEKLDWQYKGAYLVCSEPGWMVVEDKLISFEKNIDGNKLKPFLNKKFIVIPQKVEETYYQKFVTQLVASFDVYAKGFEINSVKYETQPVINFSELVQASNGTLFDKPSGHSAVQDQEDSKILFKLGFNYGPYQFSYEKQPTASVKLEKQNGSYIFHKVSRNAALETETVNELQKRGLKIQNGRATMSRSQAFNWLNEHSEFLSERGILLKQTDTERKKYFVGESVLEIKVEEGIDWFDIKAIVRFGQFEISFQELRKLINRQKREIKLPNGEVAVIPEAWIKDYAELFAFMEETGDSKVLKLRKHHLSLVQDLHNGNLAQVSMNRKLHKLQGFEEIEDYEVPKGFAGTLRPYQKAGYNWMRFLSEYNFGGCLADDMGLGKTVQTLALLQAQKELISQQASLLIMPTSLIYNWQIEASKFTPELKVLVYTGTGRDKNAEQFANYDLVVTSYGITRIDIDILSSYYFNYVILDESQAIKNPDSLIAKSVNKLKSRHRLILTGTPLENSTFDLWSQMSFINPGLLGTAKYFKNEFQLPIEKKADVEKTRKLNVIIKPFILRRQKSQVAKDLPEKFESVKYSQMTPEQEERYEEVKSHYRNQILDTIEKSGIKKSQLLLLQGLTKLRQIANHPKMVEPDYTGDSGKLEDITYMIESAISEGHKILIFSQFVKHLGLIREYLEDKQIEFAYLDGSTKDRQGQVEKFQENDHIKVFLISLKAGGLGLNLTKADYVFLLDPWWNPAIEEQAVDRAHRIGQKKTVFTYKFITRNSVEEKILALQKNKLKLANELITTEESFIKKLTAEDISELLQ</sequence>
<dbReference type="Gene3D" id="3.40.50.300">
    <property type="entry name" value="P-loop containing nucleotide triphosphate hydrolases"/>
    <property type="match status" value="1"/>
</dbReference>
<keyword evidence="1" id="KW-0378">Hydrolase</keyword>
<dbReference type="Gene3D" id="3.40.50.10810">
    <property type="entry name" value="Tandem AAA-ATPase domain"/>
    <property type="match status" value="1"/>
</dbReference>
<evidence type="ECO:0000259" key="3">
    <source>
        <dbReference type="PROSITE" id="PS51194"/>
    </source>
</evidence>
<dbReference type="EMBL" id="BNAG01000001">
    <property type="protein sequence ID" value="GHE54639.1"/>
    <property type="molecule type" value="Genomic_DNA"/>
</dbReference>
<evidence type="ECO:0000256" key="1">
    <source>
        <dbReference type="ARBA" id="ARBA00022801"/>
    </source>
</evidence>